<accession>A0A9Q6LQ67</accession>
<gene>
    <name evidence="1" type="ORF">Psal009_03795</name>
</gene>
<evidence type="ECO:0008006" key="3">
    <source>
        <dbReference type="Google" id="ProtNLM"/>
    </source>
</evidence>
<keyword evidence="1" id="KW-0614">Plasmid</keyword>
<geneLocation type="plasmid" evidence="1 2">
    <name>unnamed4</name>
</geneLocation>
<dbReference type="SUPFAM" id="SSF52096">
    <property type="entry name" value="ClpP/crotonase"/>
    <property type="match status" value="1"/>
</dbReference>
<dbReference type="Pfam" id="PF00574">
    <property type="entry name" value="CLP_protease"/>
    <property type="match status" value="1"/>
</dbReference>
<dbReference type="InterPro" id="IPR029045">
    <property type="entry name" value="ClpP/crotonase-like_dom_sf"/>
</dbReference>
<dbReference type="EMBL" id="CP038912">
    <property type="protein sequence ID" value="QGO07836.1"/>
    <property type="molecule type" value="Genomic_DNA"/>
</dbReference>
<proteinExistence type="predicted"/>
<dbReference type="Gene3D" id="3.90.226.10">
    <property type="entry name" value="2-enoyl-CoA Hydratase, Chain A, domain 1"/>
    <property type="match status" value="1"/>
</dbReference>
<sequence length="76" mass="8363">MPNFNFLAQSNQTDVMIYHSIASGDAAYFIEKIKYIPEDHTVNIRINSPGGSVTEGAAMTRIGSLSTARDFRRAVV</sequence>
<organism evidence="1 2">
    <name type="scientific">Piscirickettsia salmonis</name>
    <dbReference type="NCBI Taxonomy" id="1238"/>
    <lineage>
        <taxon>Bacteria</taxon>
        <taxon>Pseudomonadati</taxon>
        <taxon>Pseudomonadota</taxon>
        <taxon>Gammaproteobacteria</taxon>
        <taxon>Thiotrichales</taxon>
        <taxon>Piscirickettsiaceae</taxon>
        <taxon>Piscirickettsia</taxon>
    </lineage>
</organism>
<name>A0A9Q6LQ67_PISSA</name>
<dbReference type="Proteomes" id="UP000422232">
    <property type="component" value="Plasmid unnamed4"/>
</dbReference>
<evidence type="ECO:0000313" key="1">
    <source>
        <dbReference type="EMBL" id="QGO07836.1"/>
    </source>
</evidence>
<keyword evidence="2" id="KW-1185">Reference proteome</keyword>
<dbReference type="RefSeq" id="WP_054300605.1">
    <property type="nucleotide sequence ID" value="NZ_CP012415.1"/>
</dbReference>
<reference evidence="1 2" key="1">
    <citation type="submission" date="2019-04" db="EMBL/GenBank/DDBJ databases">
        <title>Complete genome sequencing of Piscirickettsia salmonis strain Psal-009.</title>
        <authorList>
            <person name="Schober I."/>
            <person name="Bunk B."/>
            <person name="Sproer C."/>
            <person name="Carril G.P."/>
            <person name="Riedel T."/>
            <person name="Flores-Herrera P.A."/>
            <person name="Nourdin-Galindo G."/>
            <person name="Marshall S.H."/>
            <person name="Overmann J."/>
        </authorList>
    </citation>
    <scope>NUCLEOTIDE SEQUENCE [LARGE SCALE GENOMIC DNA]</scope>
    <source>
        <strain evidence="1 2">Psal-009</strain>
        <plasmid evidence="1 2">unnamed4</plasmid>
    </source>
</reference>
<protein>
    <recommendedName>
        <fullName evidence="3">ATP-dependent Clp protease proteolytic subunit</fullName>
    </recommendedName>
</protein>
<dbReference type="InterPro" id="IPR023562">
    <property type="entry name" value="ClpP/TepA"/>
</dbReference>
<dbReference type="AlphaFoldDB" id="A0A9Q6LQ67"/>
<evidence type="ECO:0000313" key="2">
    <source>
        <dbReference type="Proteomes" id="UP000422232"/>
    </source>
</evidence>